<evidence type="ECO:0000313" key="1">
    <source>
        <dbReference type="EMBL" id="CAB1458853.1"/>
    </source>
</evidence>
<protein>
    <submittedName>
        <fullName evidence="1">Uncharacterized protein</fullName>
    </submittedName>
</protein>
<dbReference type="Proteomes" id="UP001153269">
    <property type="component" value="Unassembled WGS sequence"/>
</dbReference>
<accession>A0A9N7VX97</accession>
<comment type="caution">
    <text evidence="1">The sequence shown here is derived from an EMBL/GenBank/DDBJ whole genome shotgun (WGS) entry which is preliminary data.</text>
</comment>
<proteinExistence type="predicted"/>
<dbReference type="EMBL" id="CADEAL010004403">
    <property type="protein sequence ID" value="CAB1458853.1"/>
    <property type="molecule type" value="Genomic_DNA"/>
</dbReference>
<keyword evidence="2" id="KW-1185">Reference proteome</keyword>
<reference evidence="1" key="1">
    <citation type="submission" date="2020-03" db="EMBL/GenBank/DDBJ databases">
        <authorList>
            <person name="Weist P."/>
        </authorList>
    </citation>
    <scope>NUCLEOTIDE SEQUENCE</scope>
</reference>
<sequence length="205" mass="23257">MLCTDVRMIPEAQTARRPHRRLELIRDVTRINFIKVSGSERTDGAAGNSDSKLDMLTLNICPGNPQLCTTFMMSSVSLTQVFLLSAMLHFTTSLPVRAEDEVESFLTEIRHLNAPWSLSGMNSAETLLKARLTHLLSVGLDRRRQLGDIEFSNRYAEFLRSKAKHISICSFLRRVKKSGGDVERVNLLLQQFMCPSVYNNWPNDL</sequence>
<evidence type="ECO:0000313" key="2">
    <source>
        <dbReference type="Proteomes" id="UP001153269"/>
    </source>
</evidence>
<organism evidence="1 2">
    <name type="scientific">Pleuronectes platessa</name>
    <name type="common">European plaice</name>
    <dbReference type="NCBI Taxonomy" id="8262"/>
    <lineage>
        <taxon>Eukaryota</taxon>
        <taxon>Metazoa</taxon>
        <taxon>Chordata</taxon>
        <taxon>Craniata</taxon>
        <taxon>Vertebrata</taxon>
        <taxon>Euteleostomi</taxon>
        <taxon>Actinopterygii</taxon>
        <taxon>Neopterygii</taxon>
        <taxon>Teleostei</taxon>
        <taxon>Neoteleostei</taxon>
        <taxon>Acanthomorphata</taxon>
        <taxon>Carangaria</taxon>
        <taxon>Pleuronectiformes</taxon>
        <taxon>Pleuronectoidei</taxon>
        <taxon>Pleuronectidae</taxon>
        <taxon>Pleuronectes</taxon>
    </lineage>
</organism>
<name>A0A9N7VX97_PLEPL</name>
<gene>
    <name evidence="1" type="ORF">PLEPLA_LOCUS46687</name>
</gene>
<dbReference type="AlphaFoldDB" id="A0A9N7VX97"/>